<accession>A0ABY5ZB74</accession>
<feature type="region of interest" description="Disordered" evidence="2">
    <location>
        <begin position="374"/>
        <end position="396"/>
    </location>
</feature>
<dbReference type="Gene3D" id="1.25.40.10">
    <property type="entry name" value="Tetratricopeptide repeat domain"/>
    <property type="match status" value="1"/>
</dbReference>
<evidence type="ECO:0000313" key="3">
    <source>
        <dbReference type="EMBL" id="UWZ39353.1"/>
    </source>
</evidence>
<evidence type="ECO:0000256" key="1">
    <source>
        <dbReference type="SAM" id="Coils"/>
    </source>
</evidence>
<dbReference type="Proteomes" id="UP001058271">
    <property type="component" value="Chromosome"/>
</dbReference>
<dbReference type="EMBL" id="CP073721">
    <property type="protein sequence ID" value="UWZ39353.1"/>
    <property type="molecule type" value="Genomic_DNA"/>
</dbReference>
<dbReference type="SUPFAM" id="SSF48452">
    <property type="entry name" value="TPR-like"/>
    <property type="match status" value="1"/>
</dbReference>
<evidence type="ECO:0008006" key="5">
    <source>
        <dbReference type="Google" id="ProtNLM"/>
    </source>
</evidence>
<dbReference type="RefSeq" id="WP_260728756.1">
    <property type="nucleotide sequence ID" value="NZ_BAAABS010000004.1"/>
</dbReference>
<keyword evidence="1" id="KW-0175">Coiled coil</keyword>
<evidence type="ECO:0000313" key="4">
    <source>
        <dbReference type="Proteomes" id="UP001058271"/>
    </source>
</evidence>
<proteinExistence type="predicted"/>
<reference evidence="3" key="1">
    <citation type="submission" date="2021-04" db="EMBL/GenBank/DDBJ databases">
        <title>Biosynthetic gene clusters of Dactylosporangioum roseum.</title>
        <authorList>
            <person name="Hartkoorn R.C."/>
            <person name="Beaudoing E."/>
            <person name="Hot D."/>
            <person name="Moureu S."/>
        </authorList>
    </citation>
    <scope>NUCLEOTIDE SEQUENCE</scope>
    <source>
        <strain evidence="3">NRRL B-16295</strain>
    </source>
</reference>
<organism evidence="3 4">
    <name type="scientific">Dactylosporangium roseum</name>
    <dbReference type="NCBI Taxonomy" id="47989"/>
    <lineage>
        <taxon>Bacteria</taxon>
        <taxon>Bacillati</taxon>
        <taxon>Actinomycetota</taxon>
        <taxon>Actinomycetes</taxon>
        <taxon>Micromonosporales</taxon>
        <taxon>Micromonosporaceae</taxon>
        <taxon>Dactylosporangium</taxon>
    </lineage>
</organism>
<feature type="compositionally biased region" description="Low complexity" evidence="2">
    <location>
        <begin position="374"/>
        <end position="386"/>
    </location>
</feature>
<name>A0ABY5ZB74_9ACTN</name>
<protein>
    <recommendedName>
        <fullName evidence="5">Tetratricopeptide repeat protein</fullName>
    </recommendedName>
</protein>
<dbReference type="InterPro" id="IPR011990">
    <property type="entry name" value="TPR-like_helical_dom_sf"/>
</dbReference>
<feature type="coiled-coil region" evidence="1">
    <location>
        <begin position="334"/>
        <end position="361"/>
    </location>
</feature>
<evidence type="ECO:0000256" key="2">
    <source>
        <dbReference type="SAM" id="MobiDB-lite"/>
    </source>
</evidence>
<sequence>MPEQVFEVVGREMLKRPVDERRYRGLVRPDKTLRWALEKLAQIERTREADERSTAALPESLRRLAELLTELGWDDLAALTRREELVAYRELDALRPGAFTDTMTETMAALRGNLVDDGRYEEALAVVNEQLVTDRHRSEQVASREAREWRTLLLSRLGRREEAVASSAAAVAEIRGRLERAGGDAVDLELCHALTTYAEQLDRVGRVTEAADVTVEVLAYWRGRNDSRYQFAQTVDELSDRLARSGRAEEACAVIADAWSRLRRDDGYGGLADIWHNFGVRLLTSGHPKKALAASNQAVKRHRARVHIARERHRAVEAEDDWDDDPRYDSAYLWKRHRQEVEAAQERVRRAERDLRRALLALAACLGQLDQTDKATAADAEAATLGEELDAPPSPA</sequence>
<keyword evidence="4" id="KW-1185">Reference proteome</keyword>
<gene>
    <name evidence="3" type="ORF">Drose_14605</name>
</gene>